<evidence type="ECO:0000259" key="5">
    <source>
        <dbReference type="PROSITE" id="PS50931"/>
    </source>
</evidence>
<dbReference type="AlphaFoldDB" id="A0A0U5L573"/>
<keyword evidence="7" id="KW-1185">Reference proteome</keyword>
<name>A0A0U5L573_9GAMM</name>
<dbReference type="InterPro" id="IPR036390">
    <property type="entry name" value="WH_DNA-bd_sf"/>
</dbReference>
<dbReference type="EMBL" id="LN907827">
    <property type="protein sequence ID" value="CUU24536.1"/>
    <property type="molecule type" value="Genomic_DNA"/>
</dbReference>
<dbReference type="PANTHER" id="PTHR30126">
    <property type="entry name" value="HTH-TYPE TRANSCRIPTIONAL REGULATOR"/>
    <property type="match status" value="1"/>
</dbReference>
<dbReference type="PANTHER" id="PTHR30126:SF6">
    <property type="entry name" value="HTH-TYPE TRANSCRIPTIONAL REGULATOR CYSB-RELATED"/>
    <property type="match status" value="1"/>
</dbReference>
<dbReference type="PRINTS" id="PR00039">
    <property type="entry name" value="HTHLYSR"/>
</dbReference>
<dbReference type="Pfam" id="PF03466">
    <property type="entry name" value="LysR_substrate"/>
    <property type="match status" value="1"/>
</dbReference>
<comment type="similarity">
    <text evidence="1">Belongs to the LysR transcriptional regulatory family.</text>
</comment>
<dbReference type="Gene3D" id="3.40.190.10">
    <property type="entry name" value="Periplasmic binding protein-like II"/>
    <property type="match status" value="2"/>
</dbReference>
<sequence>MNFQQLKIIREAARCEFNLTEVANALFTSQSGVSRHIRDLEDELGVEIFIRRGKRLLGMTEPGKALLTIAERILDEAGKVRRLADVFTSESSGVLTIATTHTQARYSLPRVIKAFRALYPNVRLELNQGSPQEIVSMLVAGEADVGIASEQLVNHSALAAFPWFGWHHALLVPKAHELTRQDPVSLAALSRYPLITYRQGITGRSKVDRAFHAAGLKPDIVLSAQDSDVVKTYVELGLGVGILADQACQLDEHSSLVRLDVGHLFESNTVWLGLKRGQLQRNYVWQFLELCNANLSIEEIKRQALSLHDESTTEPVLDFQI</sequence>
<dbReference type="Proteomes" id="UP000059419">
    <property type="component" value="Chromosome 1"/>
</dbReference>
<reference evidence="7" key="1">
    <citation type="submission" date="2015-11" db="EMBL/GenBank/DDBJ databases">
        <authorList>
            <person name="Blom J."/>
        </authorList>
    </citation>
    <scope>NUCLEOTIDE SEQUENCE [LARGE SCALE GENOMIC DNA]</scope>
</reference>
<protein>
    <submittedName>
        <fullName evidence="6">HTH-type transcriptional regulator cbl</fullName>
    </submittedName>
</protein>
<dbReference type="GeneID" id="84612721"/>
<dbReference type="GO" id="GO:0003700">
    <property type="term" value="F:DNA-binding transcription factor activity"/>
    <property type="evidence" value="ECO:0007669"/>
    <property type="project" value="InterPro"/>
</dbReference>
<dbReference type="OrthoDB" id="5297026at2"/>
<evidence type="ECO:0000256" key="3">
    <source>
        <dbReference type="ARBA" id="ARBA00023125"/>
    </source>
</evidence>
<dbReference type="InterPro" id="IPR036388">
    <property type="entry name" value="WH-like_DNA-bd_sf"/>
</dbReference>
<accession>A0A0U5L573</accession>
<dbReference type="NCBIfam" id="NF009324">
    <property type="entry name" value="PRK12679.1"/>
    <property type="match status" value="1"/>
</dbReference>
<dbReference type="InterPro" id="IPR005119">
    <property type="entry name" value="LysR_subst-bd"/>
</dbReference>
<dbReference type="PATRIC" id="fig|1619313.3.peg.2395"/>
<evidence type="ECO:0000313" key="6">
    <source>
        <dbReference type="EMBL" id="CUU24536.1"/>
    </source>
</evidence>
<dbReference type="InterPro" id="IPR000847">
    <property type="entry name" value="LysR_HTH_N"/>
</dbReference>
<dbReference type="Gene3D" id="1.10.10.10">
    <property type="entry name" value="Winged helix-like DNA-binding domain superfamily/Winged helix DNA-binding domain"/>
    <property type="match status" value="1"/>
</dbReference>
<dbReference type="KEGG" id="ege:EM595_2303"/>
<gene>
    <name evidence="6" type="primary">cbl</name>
    <name evidence="6" type="ORF">EM595_2303</name>
</gene>
<dbReference type="GO" id="GO:0019344">
    <property type="term" value="P:cysteine biosynthetic process"/>
    <property type="evidence" value="ECO:0007669"/>
    <property type="project" value="TreeGrafter"/>
</dbReference>
<dbReference type="GO" id="GO:0000976">
    <property type="term" value="F:transcription cis-regulatory region binding"/>
    <property type="evidence" value="ECO:0007669"/>
    <property type="project" value="TreeGrafter"/>
</dbReference>
<evidence type="ECO:0000256" key="4">
    <source>
        <dbReference type="ARBA" id="ARBA00023163"/>
    </source>
</evidence>
<dbReference type="SUPFAM" id="SSF46785">
    <property type="entry name" value="Winged helix' DNA-binding domain"/>
    <property type="match status" value="1"/>
</dbReference>
<keyword evidence="3" id="KW-0238">DNA-binding</keyword>
<dbReference type="SUPFAM" id="SSF53850">
    <property type="entry name" value="Periplasmic binding protein-like II"/>
    <property type="match status" value="1"/>
</dbReference>
<keyword evidence="2" id="KW-0805">Transcription regulation</keyword>
<dbReference type="Pfam" id="PF00126">
    <property type="entry name" value="HTH_1"/>
    <property type="match status" value="1"/>
</dbReference>
<evidence type="ECO:0000256" key="2">
    <source>
        <dbReference type="ARBA" id="ARBA00023015"/>
    </source>
</evidence>
<dbReference type="STRING" id="1619313.EM595_2303"/>
<dbReference type="RefSeq" id="WP_067431868.1">
    <property type="nucleotide sequence ID" value="NZ_CP072598.1"/>
</dbReference>
<evidence type="ECO:0000313" key="7">
    <source>
        <dbReference type="Proteomes" id="UP000059419"/>
    </source>
</evidence>
<feature type="domain" description="HTH lysR-type" evidence="5">
    <location>
        <begin position="1"/>
        <end position="59"/>
    </location>
</feature>
<evidence type="ECO:0000256" key="1">
    <source>
        <dbReference type="ARBA" id="ARBA00009437"/>
    </source>
</evidence>
<organism evidence="6 7">
    <name type="scientific">Duffyella gerundensis</name>
    <dbReference type="NCBI Taxonomy" id="1619313"/>
    <lineage>
        <taxon>Bacteria</taxon>
        <taxon>Pseudomonadati</taxon>
        <taxon>Pseudomonadota</taxon>
        <taxon>Gammaproteobacteria</taxon>
        <taxon>Enterobacterales</taxon>
        <taxon>Erwiniaceae</taxon>
        <taxon>Duffyella</taxon>
    </lineage>
</organism>
<dbReference type="InterPro" id="IPR037423">
    <property type="entry name" value="CysB_PBP2"/>
</dbReference>
<keyword evidence="4" id="KW-0804">Transcription</keyword>
<dbReference type="PROSITE" id="PS50931">
    <property type="entry name" value="HTH_LYSR"/>
    <property type="match status" value="1"/>
</dbReference>
<dbReference type="CDD" id="cd08413">
    <property type="entry name" value="PBP2_CysB_like"/>
    <property type="match status" value="1"/>
</dbReference>
<proteinExistence type="inferred from homology"/>